<gene>
    <name evidence="6" type="primary">LOC100200525</name>
</gene>
<dbReference type="InterPro" id="IPR013721">
    <property type="entry name" value="STAG"/>
</dbReference>
<proteinExistence type="inferred from homology"/>
<dbReference type="InterPro" id="IPR056396">
    <property type="entry name" value="HEAT_SCC3-SA"/>
</dbReference>
<dbReference type="InterPro" id="IPR016024">
    <property type="entry name" value="ARM-type_fold"/>
</dbReference>
<feature type="region of interest" description="Disordered" evidence="3">
    <location>
        <begin position="127"/>
        <end position="150"/>
    </location>
</feature>
<dbReference type="PANTHER" id="PTHR11199">
    <property type="entry name" value="STROMAL ANTIGEN"/>
    <property type="match status" value="1"/>
</dbReference>
<keyword evidence="5" id="KW-1185">Reference proteome</keyword>
<dbReference type="SUPFAM" id="SSF48371">
    <property type="entry name" value="ARM repeat"/>
    <property type="match status" value="1"/>
</dbReference>
<reference evidence="6" key="2">
    <citation type="submission" date="2025-08" db="UniProtKB">
        <authorList>
            <consortium name="RefSeq"/>
        </authorList>
    </citation>
    <scope>IDENTIFICATION</scope>
</reference>
<comment type="similarity">
    <text evidence="1">Belongs to the SCC3 family.</text>
</comment>
<dbReference type="GeneID" id="100200525"/>
<dbReference type="InterPro" id="IPR020839">
    <property type="entry name" value="SCD"/>
</dbReference>
<feature type="coiled-coil region" evidence="2">
    <location>
        <begin position="367"/>
        <end position="408"/>
    </location>
</feature>
<dbReference type="Pfam" id="PF21581">
    <property type="entry name" value="SCD"/>
    <property type="match status" value="1"/>
</dbReference>
<sequence length="1581" mass="179019">MPGLTSNESFSQNSNISSPSLDLNSFDDNNSTLVHSDNINDESDDINTSFSSQNSHSQDSLGQRLQTSPSFISPITVSSQHEASSELIENTSTAYRNKKVSNRHISNRVTAKPNYFDASPIAATNVTKSSNNKSQSTAVKMVDSDDEDKIDDSESFVKNEDKFKKPTLPPKKKLTKTPLDVKVKKSIKNKVKSSMQSDESSLFDIVKGGKSALASVIDDWIDNYNHNKSDAMVELLQFIVNCTGCNAQVKRSMIEEDSVMVIRHLTENFGEQAEEYPLIINRPEFKKFKGHFALFITQLVNMCQHGIIYDDEMIVVLVNWIVTLSSSPVRAFRHTSTFAGLKLMTALIDVALKVGVEIDNNKRQLDNENQTAVAKRSREKVEKLKKKSEELKQNQERLEDLMNHILNSIFVARYRDIRPEIRLLCFSEMGIWMIKYSHYFLKENLKYLGWTLYDKVSEVRLEVLKVLHELYKNEHLVEQLVLFTGRFKSRIIDMTLDMDTDVAVEAIKIVSILYKYGVLDTEECSLVEQLVFCDQRKIAHAAGDFLALHIDQLSSEATPTKMKKGQKEEYLSQMKIRAIIDFFLKTEVHDHCAYIVDSLWEHANLVKDWKTMTSMLLDPNPLIELEDEEERVLIDIMCSACKQAAEGLPPPGRTLNRKLSQKEKEAINDDRNAISSHFMEYLPKFLEKYKADVVKTNELLTIPQYFRLDVYAEKRLTKHLDALLSHMEDIVLKNTDSNLLLTCAQTYYYLIDTDLGVRQNAEISKNKTLDCVVEKLRKSIAFGIPNDGEDKKSQSYFNVVTNLKKIDAFNRYHDLSDWDLYEDINAIIDQGINGSVDEEVLLLSISIINMTLLMSFTSIDIDNPDKSVMKMLRKRQKQFVKQSDELLQFGGAKIKTQIFNILCDFFIMFSKQILNKAPLLAPVVYEADSNLQVQMRDFVITHVFNTISEEVLQDEEDDLKAQELHSKRLLLAGFCKLLSFNVFDIKLAAPIFGQFLRGYADYSDIIKQLMTYARENNIILFSKVLLFSLQQAFESLREDHNGKIDVKSEEFHSIKDLAHRFALMLGVNTNLDNPRKSTITIHREGISYAFNTSDNGVSVPTNILFLEVLHEFTYRLTKIDRKAVLNHLKEVGGNMLTKKGPDWMPIQTYQNGLVSSADESKGIKDDADQELEDAINLEKKTKSIVETAKKTPARNDKKAPAPRNDKARKKLSMSKASESGRWLNASKIKTDRKITSVNKSKTKSPKNKNTSLAPKSHSDGDASVDFQIEKSSKKKTTKVAKSITKTAKLNVTNSPSLPLMQKSLIDDNNDTDQIEKTPKKKTLSKVAKSIPKAIKLSVKNSPDSPHIQKSIIDKNDSICQLEESYEENVSKVKDIQSSKKRTKPISNAKKIIKSKEKNTLENQQSDQSSSEHSPEKPIKNQNQKAKNDQLLSAVNNEPAEILSVEKNRKYAGKKRGSVASSPLRLSMKSPAKKIKLQSNKSSVVDDIESSQENKSSAEDSFTSEAGDSHKKKFARKSYEMRSTAPLKRLRTNEEISNSGATSSTGSSSTNSPLSNRLTKKQKRDLSPDVLNESQDLLESSP</sequence>
<evidence type="ECO:0000256" key="1">
    <source>
        <dbReference type="ARBA" id="ARBA00005486"/>
    </source>
</evidence>
<dbReference type="InterPro" id="IPR039662">
    <property type="entry name" value="Cohesin_Scc3/SA"/>
</dbReference>
<feature type="compositionally biased region" description="Polar residues" evidence="3">
    <location>
        <begin position="21"/>
        <end position="35"/>
    </location>
</feature>
<organism evidence="5 6">
    <name type="scientific">Hydra vulgaris</name>
    <name type="common">Hydra</name>
    <name type="synonym">Hydra attenuata</name>
    <dbReference type="NCBI Taxonomy" id="6087"/>
    <lineage>
        <taxon>Eukaryota</taxon>
        <taxon>Metazoa</taxon>
        <taxon>Cnidaria</taxon>
        <taxon>Hydrozoa</taxon>
        <taxon>Hydroidolina</taxon>
        <taxon>Anthoathecata</taxon>
        <taxon>Aplanulata</taxon>
        <taxon>Hydridae</taxon>
        <taxon>Hydra</taxon>
    </lineage>
</organism>
<feature type="region of interest" description="Disordered" evidence="3">
    <location>
        <begin position="1"/>
        <end position="65"/>
    </location>
</feature>
<evidence type="ECO:0000256" key="2">
    <source>
        <dbReference type="SAM" id="Coils"/>
    </source>
</evidence>
<reference evidence="5" key="1">
    <citation type="submission" date="2025-05" db="UniProtKB">
        <authorList>
            <consortium name="RefSeq"/>
        </authorList>
    </citation>
    <scope>NUCLEOTIDE SEQUENCE [LARGE SCALE GENOMIC DNA]</scope>
</reference>
<dbReference type="PANTHER" id="PTHR11199:SF0">
    <property type="entry name" value="LD34181P-RELATED"/>
    <property type="match status" value="1"/>
</dbReference>
<dbReference type="PROSITE" id="PS51425">
    <property type="entry name" value="SCD"/>
    <property type="match status" value="1"/>
</dbReference>
<accession>A0ABM4B6T0</accession>
<dbReference type="Proteomes" id="UP001652625">
    <property type="component" value="Chromosome 01"/>
</dbReference>
<feature type="compositionally biased region" description="Low complexity" evidence="3">
    <location>
        <begin position="46"/>
        <end position="60"/>
    </location>
</feature>
<feature type="region of interest" description="Disordered" evidence="3">
    <location>
        <begin position="1372"/>
        <end position="1581"/>
    </location>
</feature>
<evidence type="ECO:0000313" key="6">
    <source>
        <dbReference type="RefSeq" id="XP_065644554.1"/>
    </source>
</evidence>
<feature type="compositionally biased region" description="Polar residues" evidence="3">
    <location>
        <begin position="127"/>
        <end position="138"/>
    </location>
</feature>
<evidence type="ECO:0000259" key="4">
    <source>
        <dbReference type="PROSITE" id="PS51425"/>
    </source>
</evidence>
<dbReference type="Pfam" id="PF24571">
    <property type="entry name" value="HEAT_SCC3-SA"/>
    <property type="match status" value="1"/>
</dbReference>
<protein>
    <submittedName>
        <fullName evidence="6">Cohesin subunit SA-2 isoform X5</fullName>
    </submittedName>
</protein>
<feature type="domain" description="SCD" evidence="4">
    <location>
        <begin position="410"/>
        <end position="494"/>
    </location>
</feature>
<feature type="compositionally biased region" description="Polar residues" evidence="3">
    <location>
        <begin position="1490"/>
        <end position="1505"/>
    </location>
</feature>
<feature type="compositionally biased region" description="Polar residues" evidence="3">
    <location>
        <begin position="1419"/>
        <end position="1435"/>
    </location>
</feature>
<feature type="compositionally biased region" description="Polar residues" evidence="3">
    <location>
        <begin position="1571"/>
        <end position="1581"/>
    </location>
</feature>
<dbReference type="RefSeq" id="XP_065644554.1">
    <property type="nucleotide sequence ID" value="XM_065788482.1"/>
</dbReference>
<keyword evidence="2" id="KW-0175">Coiled coil</keyword>
<evidence type="ECO:0000313" key="5">
    <source>
        <dbReference type="Proteomes" id="UP001652625"/>
    </source>
</evidence>
<feature type="compositionally biased region" description="Low complexity" evidence="3">
    <location>
        <begin position="1536"/>
        <end position="1555"/>
    </location>
</feature>
<name>A0ABM4B6T0_HYDVU</name>
<feature type="region of interest" description="Disordered" evidence="3">
    <location>
        <begin position="1183"/>
        <end position="1266"/>
    </location>
</feature>
<feature type="compositionally biased region" description="Basic and acidic residues" evidence="3">
    <location>
        <begin position="1183"/>
        <end position="1205"/>
    </location>
</feature>
<evidence type="ECO:0000256" key="3">
    <source>
        <dbReference type="SAM" id="MobiDB-lite"/>
    </source>
</evidence>
<feature type="compositionally biased region" description="Polar residues" evidence="3">
    <location>
        <begin position="1400"/>
        <end position="1411"/>
    </location>
</feature>
<feature type="compositionally biased region" description="Low complexity" evidence="3">
    <location>
        <begin position="1"/>
        <end position="20"/>
    </location>
</feature>
<dbReference type="Pfam" id="PF08514">
    <property type="entry name" value="STAG"/>
    <property type="match status" value="1"/>
</dbReference>